<dbReference type="EMBL" id="JBIAQY010000002">
    <property type="protein sequence ID" value="MFF3567432.1"/>
    <property type="molecule type" value="Genomic_DNA"/>
</dbReference>
<evidence type="ECO:0000256" key="5">
    <source>
        <dbReference type="ARBA" id="ARBA00023002"/>
    </source>
</evidence>
<sequence length="428" mass="48351">MTDPATLDYFSDPQLAQDPYDYLAFLRSRHPVFREPHYGVVVVTGYQEAVQAFRDTDSFSACVSIGGPFPPLPFEPAGDDITGQISENRHLFPIFEHMVTMDPPDHTRARSLLSRLLTPKRLGENEEYMWRLADRQFDEFLAEGRCEFLADYAKPFATLVIADLLGVPESDRETFRETLAGHKTPGSRVGALDHEPVGSNPLEWLEETFGEYIADRRRTPRGDILSALAATTYPDGVMPEIIEVVRPATFLFAAGQETVTKLLSAAVRVLAERPELQRVLREDRRLIGPFIEESLRTESPTKVDFRLARRTTRLGDLDIPAGTVLMLCIGAANRDPRKFEDPDEFRLDRRNAREHIAFGRGIHTCAGAPLARAEGQVTLNRMLDRLRDITIDDGVHGPAEQRSYRYEPTFLLRGLRELNIEFALADAR</sequence>
<keyword evidence="7 8" id="KW-0503">Monooxygenase</keyword>
<dbReference type="PROSITE" id="PS00086">
    <property type="entry name" value="CYTOCHROME_P450"/>
    <property type="match status" value="1"/>
</dbReference>
<gene>
    <name evidence="9" type="ORF">ACFYXQ_06575</name>
</gene>
<evidence type="ECO:0000256" key="4">
    <source>
        <dbReference type="ARBA" id="ARBA00022723"/>
    </source>
</evidence>
<comment type="caution">
    <text evidence="9">The sequence shown here is derived from an EMBL/GenBank/DDBJ whole genome shotgun (WGS) entry which is preliminary data.</text>
</comment>
<dbReference type="PANTHER" id="PTHR46696">
    <property type="entry name" value="P450, PUTATIVE (EUROFUNG)-RELATED"/>
    <property type="match status" value="1"/>
</dbReference>
<evidence type="ECO:0000256" key="1">
    <source>
        <dbReference type="ARBA" id="ARBA00001971"/>
    </source>
</evidence>
<evidence type="ECO:0000313" key="9">
    <source>
        <dbReference type="EMBL" id="MFF3567432.1"/>
    </source>
</evidence>
<keyword evidence="10" id="KW-1185">Reference proteome</keyword>
<dbReference type="Pfam" id="PF00067">
    <property type="entry name" value="p450"/>
    <property type="match status" value="1"/>
</dbReference>
<dbReference type="InterPro" id="IPR001128">
    <property type="entry name" value="Cyt_P450"/>
</dbReference>
<proteinExistence type="inferred from homology"/>
<evidence type="ECO:0000313" key="10">
    <source>
        <dbReference type="Proteomes" id="UP001601992"/>
    </source>
</evidence>
<comment type="cofactor">
    <cofactor evidence="1">
        <name>heme</name>
        <dbReference type="ChEBI" id="CHEBI:30413"/>
    </cofactor>
</comment>
<evidence type="ECO:0000256" key="8">
    <source>
        <dbReference type="RuleBase" id="RU000461"/>
    </source>
</evidence>
<dbReference type="InterPro" id="IPR036396">
    <property type="entry name" value="Cyt_P450_sf"/>
</dbReference>
<keyword evidence="3 8" id="KW-0349">Heme</keyword>
<organism evidence="9 10">
    <name type="scientific">Nocardia jiangxiensis</name>
    <dbReference type="NCBI Taxonomy" id="282685"/>
    <lineage>
        <taxon>Bacteria</taxon>
        <taxon>Bacillati</taxon>
        <taxon>Actinomycetota</taxon>
        <taxon>Actinomycetes</taxon>
        <taxon>Mycobacteriales</taxon>
        <taxon>Nocardiaceae</taxon>
        <taxon>Nocardia</taxon>
    </lineage>
</organism>
<reference evidence="9 10" key="1">
    <citation type="submission" date="2024-10" db="EMBL/GenBank/DDBJ databases">
        <title>The Natural Products Discovery Center: Release of the First 8490 Sequenced Strains for Exploring Actinobacteria Biosynthetic Diversity.</title>
        <authorList>
            <person name="Kalkreuter E."/>
            <person name="Kautsar S.A."/>
            <person name="Yang D."/>
            <person name="Bader C.D."/>
            <person name="Teijaro C.N."/>
            <person name="Fluegel L."/>
            <person name="Davis C.M."/>
            <person name="Simpson J.R."/>
            <person name="Lauterbach L."/>
            <person name="Steele A.D."/>
            <person name="Gui C."/>
            <person name="Meng S."/>
            <person name="Li G."/>
            <person name="Viehrig K."/>
            <person name="Ye F."/>
            <person name="Su P."/>
            <person name="Kiefer A.F."/>
            <person name="Nichols A."/>
            <person name="Cepeda A.J."/>
            <person name="Yan W."/>
            <person name="Fan B."/>
            <person name="Jiang Y."/>
            <person name="Adhikari A."/>
            <person name="Zheng C.-J."/>
            <person name="Schuster L."/>
            <person name="Cowan T.M."/>
            <person name="Smanski M.J."/>
            <person name="Chevrette M.G."/>
            <person name="De Carvalho L.P.S."/>
            <person name="Shen B."/>
        </authorList>
    </citation>
    <scope>NUCLEOTIDE SEQUENCE [LARGE SCALE GENOMIC DNA]</scope>
    <source>
        <strain evidence="9 10">NPDC002593</strain>
    </source>
</reference>
<keyword evidence="5 8" id="KW-0560">Oxidoreductase</keyword>
<dbReference type="PANTHER" id="PTHR46696:SF4">
    <property type="entry name" value="BIOTIN BIOSYNTHESIS CYTOCHROME P450"/>
    <property type="match status" value="1"/>
</dbReference>
<dbReference type="SUPFAM" id="SSF48264">
    <property type="entry name" value="Cytochrome P450"/>
    <property type="match status" value="1"/>
</dbReference>
<evidence type="ECO:0000256" key="6">
    <source>
        <dbReference type="ARBA" id="ARBA00023004"/>
    </source>
</evidence>
<keyword evidence="4 8" id="KW-0479">Metal-binding</keyword>
<protein>
    <submittedName>
        <fullName evidence="9">Cytochrome P450</fullName>
    </submittedName>
</protein>
<dbReference type="Gene3D" id="1.10.630.10">
    <property type="entry name" value="Cytochrome P450"/>
    <property type="match status" value="1"/>
</dbReference>
<dbReference type="InterPro" id="IPR002397">
    <property type="entry name" value="Cyt_P450_B"/>
</dbReference>
<name>A0ABW6RTT8_9NOCA</name>
<evidence type="ECO:0000256" key="3">
    <source>
        <dbReference type="ARBA" id="ARBA00022617"/>
    </source>
</evidence>
<evidence type="ECO:0000256" key="2">
    <source>
        <dbReference type="ARBA" id="ARBA00010617"/>
    </source>
</evidence>
<keyword evidence="6 8" id="KW-0408">Iron</keyword>
<dbReference type="RefSeq" id="WP_387402785.1">
    <property type="nucleotide sequence ID" value="NZ_JBIAQY010000002.1"/>
</dbReference>
<accession>A0ABW6RTT8</accession>
<comment type="similarity">
    <text evidence="2 8">Belongs to the cytochrome P450 family.</text>
</comment>
<dbReference type="PRINTS" id="PR00359">
    <property type="entry name" value="BP450"/>
</dbReference>
<dbReference type="InterPro" id="IPR017972">
    <property type="entry name" value="Cyt_P450_CS"/>
</dbReference>
<evidence type="ECO:0000256" key="7">
    <source>
        <dbReference type="ARBA" id="ARBA00023033"/>
    </source>
</evidence>
<dbReference type="Proteomes" id="UP001601992">
    <property type="component" value="Unassembled WGS sequence"/>
</dbReference>